<protein>
    <submittedName>
        <fullName evidence="2">Uncharacterized protein</fullName>
    </submittedName>
</protein>
<comment type="caution">
    <text evidence="2">The sequence shown here is derived from an EMBL/GenBank/DDBJ whole genome shotgun (WGS) entry which is preliminary data.</text>
</comment>
<name>A0ABQ9HVB4_9NEOP</name>
<evidence type="ECO:0000313" key="3">
    <source>
        <dbReference type="Proteomes" id="UP001159363"/>
    </source>
</evidence>
<keyword evidence="3" id="KW-1185">Reference proteome</keyword>
<feature type="region of interest" description="Disordered" evidence="1">
    <location>
        <begin position="39"/>
        <end position="59"/>
    </location>
</feature>
<gene>
    <name evidence="2" type="ORF">PR048_007506</name>
</gene>
<dbReference type="EMBL" id="JARBHB010000003">
    <property type="protein sequence ID" value="KAJ8888021.1"/>
    <property type="molecule type" value="Genomic_DNA"/>
</dbReference>
<evidence type="ECO:0000256" key="1">
    <source>
        <dbReference type="SAM" id="MobiDB-lite"/>
    </source>
</evidence>
<reference evidence="2 3" key="1">
    <citation type="submission" date="2023-02" db="EMBL/GenBank/DDBJ databases">
        <title>LHISI_Scaffold_Assembly.</title>
        <authorList>
            <person name="Stuart O.P."/>
            <person name="Cleave R."/>
            <person name="Magrath M.J.L."/>
            <person name="Mikheyev A.S."/>
        </authorList>
    </citation>
    <scope>NUCLEOTIDE SEQUENCE [LARGE SCALE GENOMIC DNA]</scope>
    <source>
        <strain evidence="2">Daus_M_001</strain>
        <tissue evidence="2">Leg muscle</tissue>
    </source>
</reference>
<dbReference type="Proteomes" id="UP001159363">
    <property type="component" value="Chromosome 3"/>
</dbReference>
<sequence length="95" mass="10818">MGSTIERWLLWRLLQKHCIPAMTSFPNLPVVTVGGRPDLNRAALKDPSASGRKRRERLEPQVSKLTERSVIWSPLHLPKLQAGQHVSFLMCNISY</sequence>
<evidence type="ECO:0000313" key="2">
    <source>
        <dbReference type="EMBL" id="KAJ8888021.1"/>
    </source>
</evidence>
<proteinExistence type="predicted"/>
<accession>A0ABQ9HVB4</accession>
<organism evidence="2 3">
    <name type="scientific">Dryococelus australis</name>
    <dbReference type="NCBI Taxonomy" id="614101"/>
    <lineage>
        <taxon>Eukaryota</taxon>
        <taxon>Metazoa</taxon>
        <taxon>Ecdysozoa</taxon>
        <taxon>Arthropoda</taxon>
        <taxon>Hexapoda</taxon>
        <taxon>Insecta</taxon>
        <taxon>Pterygota</taxon>
        <taxon>Neoptera</taxon>
        <taxon>Polyneoptera</taxon>
        <taxon>Phasmatodea</taxon>
        <taxon>Verophasmatodea</taxon>
        <taxon>Anareolatae</taxon>
        <taxon>Phasmatidae</taxon>
        <taxon>Eurycanthinae</taxon>
        <taxon>Dryococelus</taxon>
    </lineage>
</organism>